<proteinExistence type="predicted"/>
<sequence>MSLQKRALAALSGVLMVFLVALGGIPAAQASDGTPDGTRVTSASDDGQGLRAAAAARSAGSDAGTLANPGVSPAPENTFSNRTYSQAINLVNTCPSGRFCTYQQQDNGQYRVYDFYRCTDYQLSNWFDSRMAKNNQTGGVTVRLLGSNGQQVDTVTAGQYKAVNWNPVWTIRLCG</sequence>
<dbReference type="EMBL" id="JAVDYE010000001">
    <property type="protein sequence ID" value="MDR7381943.1"/>
    <property type="molecule type" value="Genomic_DNA"/>
</dbReference>
<comment type="caution">
    <text evidence="2">The sequence shown here is derived from an EMBL/GenBank/DDBJ whole genome shotgun (WGS) entry which is preliminary data.</text>
</comment>
<evidence type="ECO:0008006" key="4">
    <source>
        <dbReference type="Google" id="ProtNLM"/>
    </source>
</evidence>
<evidence type="ECO:0000313" key="2">
    <source>
        <dbReference type="EMBL" id="MDR7381943.1"/>
    </source>
</evidence>
<gene>
    <name evidence="2" type="ORF">J2S48_001458</name>
</gene>
<reference evidence="2 3" key="1">
    <citation type="submission" date="2023-07" db="EMBL/GenBank/DDBJ databases">
        <title>Sequencing the genomes of 1000 actinobacteria strains.</title>
        <authorList>
            <person name="Klenk H.-P."/>
        </authorList>
    </citation>
    <scope>NUCLEOTIDE SEQUENCE [LARGE SCALE GENOMIC DNA]</scope>
    <source>
        <strain evidence="2 3">DSM 45554</strain>
    </source>
</reference>
<keyword evidence="1" id="KW-0732">Signal</keyword>
<name>A0ABU2CKV3_9MICO</name>
<feature type="signal peptide" evidence="1">
    <location>
        <begin position="1"/>
        <end position="30"/>
    </location>
</feature>
<protein>
    <recommendedName>
        <fullName evidence="4">Peptidase inhibitor family I36</fullName>
    </recommendedName>
</protein>
<dbReference type="Proteomes" id="UP001183585">
    <property type="component" value="Unassembled WGS sequence"/>
</dbReference>
<accession>A0ABU2CKV3</accession>
<organism evidence="2 3">
    <name type="scientific">Promicromonospora iranensis</name>
    <dbReference type="NCBI Taxonomy" id="1105144"/>
    <lineage>
        <taxon>Bacteria</taxon>
        <taxon>Bacillati</taxon>
        <taxon>Actinomycetota</taxon>
        <taxon>Actinomycetes</taxon>
        <taxon>Micrococcales</taxon>
        <taxon>Promicromonosporaceae</taxon>
        <taxon>Promicromonospora</taxon>
    </lineage>
</organism>
<evidence type="ECO:0000313" key="3">
    <source>
        <dbReference type="Proteomes" id="UP001183585"/>
    </source>
</evidence>
<evidence type="ECO:0000256" key="1">
    <source>
        <dbReference type="SAM" id="SignalP"/>
    </source>
</evidence>
<dbReference type="RefSeq" id="WP_274995781.1">
    <property type="nucleotide sequence ID" value="NZ_JAJQQP010000010.1"/>
</dbReference>
<keyword evidence="3" id="KW-1185">Reference proteome</keyword>
<feature type="chain" id="PRO_5047494078" description="Peptidase inhibitor family I36" evidence="1">
    <location>
        <begin position="31"/>
        <end position="175"/>
    </location>
</feature>